<dbReference type="Gene3D" id="3.40.50.620">
    <property type="entry name" value="HUPs"/>
    <property type="match status" value="1"/>
</dbReference>
<dbReference type="GO" id="GO:0004823">
    <property type="term" value="F:leucine-tRNA ligase activity"/>
    <property type="evidence" value="ECO:0007669"/>
    <property type="project" value="UniProtKB-UniRule"/>
</dbReference>
<keyword evidence="4 9" id="KW-0547">Nucleotide-binding</keyword>
<dbReference type="InterPro" id="IPR009008">
    <property type="entry name" value="Val/Leu/Ile-tRNA-synth_edit"/>
</dbReference>
<evidence type="ECO:0000259" key="10">
    <source>
        <dbReference type="Pfam" id="PF09334"/>
    </source>
</evidence>
<dbReference type="PANTHER" id="PTHR43740">
    <property type="entry name" value="LEUCYL-TRNA SYNTHETASE"/>
    <property type="match status" value="1"/>
</dbReference>
<comment type="caution">
    <text evidence="12">The sequence shown here is derived from an EMBL/GenBank/DDBJ whole genome shotgun (WGS) entry which is preliminary data.</text>
</comment>
<evidence type="ECO:0000256" key="2">
    <source>
        <dbReference type="ARBA" id="ARBA00013164"/>
    </source>
</evidence>
<dbReference type="SUPFAM" id="SSF50677">
    <property type="entry name" value="ValRS/IleRS/LeuRS editing domain"/>
    <property type="match status" value="1"/>
</dbReference>
<dbReference type="Gene3D" id="1.10.730.10">
    <property type="entry name" value="Isoleucyl-tRNA Synthetase, Domain 1"/>
    <property type="match status" value="1"/>
</dbReference>
<dbReference type="Pfam" id="PF13603">
    <property type="entry name" value="tRNA-synt_1_2"/>
    <property type="match status" value="1"/>
</dbReference>
<keyword evidence="7 9" id="KW-0030">Aminoacyl-tRNA synthetase</keyword>
<feature type="non-terminal residue" evidence="12">
    <location>
        <position position="425"/>
    </location>
</feature>
<dbReference type="PRINTS" id="PR00985">
    <property type="entry name" value="TRNASYNTHLEU"/>
</dbReference>
<dbReference type="FunFam" id="3.40.50.620:FF:000003">
    <property type="entry name" value="Leucine--tRNA ligase"/>
    <property type="match status" value="1"/>
</dbReference>
<dbReference type="PROSITE" id="PS00178">
    <property type="entry name" value="AA_TRNA_LIGASE_I"/>
    <property type="match status" value="1"/>
</dbReference>
<accession>A0A6V8NND3</accession>
<feature type="domain" description="Methionyl/Leucyl tRNA synthetase" evidence="10">
    <location>
        <begin position="39"/>
        <end position="181"/>
    </location>
</feature>
<dbReference type="GO" id="GO:0006429">
    <property type="term" value="P:leucyl-tRNA aminoacylation"/>
    <property type="evidence" value="ECO:0007669"/>
    <property type="project" value="UniProtKB-UniRule"/>
</dbReference>
<dbReference type="InterPro" id="IPR014729">
    <property type="entry name" value="Rossmann-like_a/b/a_fold"/>
</dbReference>
<keyword evidence="3 9" id="KW-0436">Ligase</keyword>
<evidence type="ECO:0000256" key="3">
    <source>
        <dbReference type="ARBA" id="ARBA00022598"/>
    </source>
</evidence>
<dbReference type="GO" id="GO:0005524">
    <property type="term" value="F:ATP binding"/>
    <property type="evidence" value="ECO:0007669"/>
    <property type="project" value="UniProtKB-KW"/>
</dbReference>
<organism evidence="12">
    <name type="scientific">Candidatus Hakubella thermalkaliphila</name>
    <dbReference type="NCBI Taxonomy" id="2754717"/>
    <lineage>
        <taxon>Bacteria</taxon>
        <taxon>Bacillati</taxon>
        <taxon>Actinomycetota</taxon>
        <taxon>Actinomycetota incertae sedis</taxon>
        <taxon>Candidatus Hakubellales</taxon>
        <taxon>Candidatus Hakubellaceae</taxon>
        <taxon>Candidatus Hakubella</taxon>
    </lineage>
</organism>
<evidence type="ECO:0000256" key="1">
    <source>
        <dbReference type="ARBA" id="ARBA00005594"/>
    </source>
</evidence>
<evidence type="ECO:0000256" key="6">
    <source>
        <dbReference type="ARBA" id="ARBA00022917"/>
    </source>
</evidence>
<dbReference type="InterPro" id="IPR025709">
    <property type="entry name" value="Leu_tRNA-synth_edit"/>
</dbReference>
<dbReference type="GO" id="GO:0005829">
    <property type="term" value="C:cytosol"/>
    <property type="evidence" value="ECO:0007669"/>
    <property type="project" value="TreeGrafter"/>
</dbReference>
<name>A0A6V8NND3_9ACTN</name>
<dbReference type="Pfam" id="PF09334">
    <property type="entry name" value="tRNA-synt_1g"/>
    <property type="match status" value="1"/>
</dbReference>
<dbReference type="InterPro" id="IPR015413">
    <property type="entry name" value="Methionyl/Leucyl_tRNA_Synth"/>
</dbReference>
<dbReference type="EMBL" id="BLRV01000120">
    <property type="protein sequence ID" value="GFP21852.1"/>
    <property type="molecule type" value="Genomic_DNA"/>
</dbReference>
<dbReference type="InterPro" id="IPR001412">
    <property type="entry name" value="aa-tRNA-synth_I_CS"/>
</dbReference>
<dbReference type="SUPFAM" id="SSF52374">
    <property type="entry name" value="Nucleotidylyl transferase"/>
    <property type="match status" value="1"/>
</dbReference>
<keyword evidence="5 9" id="KW-0067">ATP-binding</keyword>
<dbReference type="EC" id="6.1.1.4" evidence="2 8"/>
<sequence>MGNRYDHRQIEEKWHRIWEEREEKRRRAKGRKYYLLEMFPYPSGEPHMGHVKNYVIGDVLNRVRRRQGYDVLHPMGWDAFGLPAENAAIQTGTHPKIWIDNNIKSFKRAIKALGIQYDWDHEVTTCDPDYYRWTQWIFLKFYENGLAVRKRAPVNWCPSCNTVLANEQVVGGRCERCSTEVTQKELVQWFFKITDYAQRLLDDMELLRGWPERVLIMQQNWIGRSEGATVEFPLVGSDRTISIFTTRPDTLYGVTFFILSPEHPLVEELVKGTEYEDEVRKFQEQVRKESLVDRGAPEVEKKGLFLGRYVVNPLNEEKVPVWVANYVLMEYGTGAIMAVPAHDERDFEFARKYDLPIRVVIKPRDGEIDEHNLREAYLGEGVMVNSGPFSGLDSQEGKKKIVSYLEKEGVGKLDASYRRRDWLIS</sequence>
<dbReference type="InterPro" id="IPR002302">
    <property type="entry name" value="Leu-tRNA-ligase"/>
</dbReference>
<evidence type="ECO:0000313" key="12">
    <source>
        <dbReference type="EMBL" id="GFP21852.1"/>
    </source>
</evidence>
<evidence type="ECO:0000259" key="11">
    <source>
        <dbReference type="Pfam" id="PF13603"/>
    </source>
</evidence>
<reference evidence="12" key="1">
    <citation type="journal article" date="2020" name="Front. Microbiol.">
        <title>Single-cell genomics of novel Actinobacteria with the Wood-Ljungdahl pathway discovered in a serpentinizing system.</title>
        <authorList>
            <person name="Merino N."/>
            <person name="Kawai M."/>
            <person name="Boyd E.S."/>
            <person name="Colman D.R."/>
            <person name="McGlynn S.E."/>
            <person name="Nealson K.H."/>
            <person name="Kurokawa K."/>
            <person name="Hongoh Y."/>
        </authorList>
    </citation>
    <scope>NUCLEOTIDE SEQUENCE [LARGE SCALE GENOMIC DNA]</scope>
    <source>
        <strain evidence="12">S06</strain>
    </source>
</reference>
<dbReference type="NCBIfam" id="TIGR00396">
    <property type="entry name" value="leuS_bact"/>
    <property type="match status" value="1"/>
</dbReference>
<evidence type="ECO:0000256" key="4">
    <source>
        <dbReference type="ARBA" id="ARBA00022741"/>
    </source>
</evidence>
<dbReference type="CDD" id="cd00812">
    <property type="entry name" value="LeuRS_core"/>
    <property type="match status" value="1"/>
</dbReference>
<gene>
    <name evidence="12" type="ORF">HKBW3S06_01079</name>
</gene>
<protein>
    <recommendedName>
        <fullName evidence="2 8">Leucine--tRNA ligase</fullName>
        <ecNumber evidence="2 8">6.1.1.4</ecNumber>
    </recommendedName>
</protein>
<dbReference type="AlphaFoldDB" id="A0A6V8NND3"/>
<comment type="similarity">
    <text evidence="1 9">Belongs to the class-I aminoacyl-tRNA synthetase family.</text>
</comment>
<dbReference type="PANTHER" id="PTHR43740:SF2">
    <property type="entry name" value="LEUCINE--TRNA LIGASE, MITOCHONDRIAL"/>
    <property type="match status" value="1"/>
</dbReference>
<dbReference type="GO" id="GO:0002161">
    <property type="term" value="F:aminoacyl-tRNA deacylase activity"/>
    <property type="evidence" value="ECO:0007669"/>
    <property type="project" value="InterPro"/>
</dbReference>
<evidence type="ECO:0000256" key="8">
    <source>
        <dbReference type="NCBIfam" id="TIGR00396"/>
    </source>
</evidence>
<dbReference type="Proteomes" id="UP000580051">
    <property type="component" value="Unassembled WGS sequence"/>
</dbReference>
<keyword evidence="6 9" id="KW-0648">Protein biosynthesis</keyword>
<dbReference type="Gene3D" id="3.90.740.10">
    <property type="entry name" value="Valyl/Leucyl/Isoleucyl-tRNA synthetase, editing domain"/>
    <property type="match status" value="1"/>
</dbReference>
<evidence type="ECO:0000256" key="5">
    <source>
        <dbReference type="ARBA" id="ARBA00022840"/>
    </source>
</evidence>
<evidence type="ECO:0000256" key="9">
    <source>
        <dbReference type="RuleBase" id="RU363039"/>
    </source>
</evidence>
<proteinExistence type="inferred from homology"/>
<feature type="domain" description="Leucyl-tRNA synthetase editing" evidence="11">
    <location>
        <begin position="219"/>
        <end position="406"/>
    </location>
</feature>
<evidence type="ECO:0000256" key="7">
    <source>
        <dbReference type="ARBA" id="ARBA00023146"/>
    </source>
</evidence>